<dbReference type="Gene3D" id="3.30.1490.70">
    <property type="match status" value="1"/>
</dbReference>
<reference evidence="3 4" key="1">
    <citation type="submission" date="2018-01" db="EMBL/GenBank/DDBJ databases">
        <title>Metagenomic assembled genomes from two thermal pools in the Uzon Caldera, Kamchatka, Russia.</title>
        <authorList>
            <person name="Wilkins L."/>
            <person name="Ettinger C."/>
        </authorList>
    </citation>
    <scope>NUCLEOTIDE SEQUENCE [LARGE SCALE GENOMIC DNA]</scope>
    <source>
        <strain evidence="3">ZAV-08</strain>
    </source>
</reference>
<keyword evidence="3" id="KW-0436">Ligase</keyword>
<dbReference type="Pfam" id="PF09414">
    <property type="entry name" value="RNA_ligase"/>
    <property type="match status" value="1"/>
</dbReference>
<dbReference type="InterPro" id="IPR041596">
    <property type="entry name" value="Lig_Pab1020_C"/>
</dbReference>
<comment type="caution">
    <text evidence="3">The sequence shown here is derived from an EMBL/GenBank/DDBJ whole genome shotgun (WGS) entry which is preliminary data.</text>
</comment>
<gene>
    <name evidence="3" type="ORF">C0190_00290</name>
</gene>
<accession>A0A2N7PQJ7</accession>
<evidence type="ECO:0000313" key="4">
    <source>
        <dbReference type="Proteomes" id="UP000235460"/>
    </source>
</evidence>
<proteinExistence type="predicted"/>
<dbReference type="Gene3D" id="3.30.70.2160">
    <property type="match status" value="1"/>
</dbReference>
<evidence type="ECO:0000259" key="1">
    <source>
        <dbReference type="Pfam" id="PF09414"/>
    </source>
</evidence>
<dbReference type="PRINTS" id="PR01048">
    <property type="entry name" value="Y414FAMILY"/>
</dbReference>
<sequence>MGRWKLRENDKEILEYLKYCWTKNPYLKKYSLKDWEEAYFKGKILFFNWKEKNFFRLNKDFKSFTMGTFFNENFLIPGYPHIPRIYVLKTGLKRYLTYPFYAEEKIEGYNVRLIKVEDEILAFTRRGYVCAFATDRWEDFLPQLPRFFEENPDLVVCAEVAGPENPFVNEYPSYIKEDINFFVFDFMKKGGGEFLNVSEKLKLLKKYKLNFPEIQGPFDPERDYEKIRNLLKRYHFEKREGVVFKPDYQGSRIKYVTPFSNLEDLKVVFPYLGEIDPHFVSLRLIRLALNLYEFEEFKEEVYNILGKNIFEETIEIFKTEKPLQETFKVRFKREKNFLAMLAHFRLAKVSVEIKKTEWKNGYLHVEFTKIYPRATQFWKSKLEGWGEID</sequence>
<organism evidence="3 4">
    <name type="scientific">Thermodesulfobacterium geofontis</name>
    <dbReference type="NCBI Taxonomy" id="1295609"/>
    <lineage>
        <taxon>Bacteria</taxon>
        <taxon>Pseudomonadati</taxon>
        <taxon>Thermodesulfobacteriota</taxon>
        <taxon>Thermodesulfobacteria</taxon>
        <taxon>Thermodesulfobacteriales</taxon>
        <taxon>Thermodesulfobacteriaceae</taxon>
        <taxon>Thermodesulfobacterium</taxon>
    </lineage>
</organism>
<dbReference type="SUPFAM" id="SSF56091">
    <property type="entry name" value="DNA ligase/mRNA capping enzyme, catalytic domain"/>
    <property type="match status" value="1"/>
</dbReference>
<name>A0A2N7PQJ7_9BACT</name>
<dbReference type="InterPro" id="IPR021122">
    <property type="entry name" value="RNA_ligase_dom_REL/Rnl2"/>
</dbReference>
<dbReference type="Proteomes" id="UP000235460">
    <property type="component" value="Unassembled WGS sequence"/>
</dbReference>
<dbReference type="GO" id="GO:0016874">
    <property type="term" value="F:ligase activity"/>
    <property type="evidence" value="ECO:0007669"/>
    <property type="project" value="UniProtKB-KW"/>
</dbReference>
<feature type="domain" description="RNA ligase Pab1020 C-terminal" evidence="2">
    <location>
        <begin position="267"/>
        <end position="385"/>
    </location>
</feature>
<dbReference type="InterPro" id="IPR001072">
    <property type="entry name" value="RNA_ligase_Pab1020"/>
</dbReference>
<dbReference type="Pfam" id="PF18330">
    <property type="entry name" value="Lig_C"/>
    <property type="match status" value="1"/>
</dbReference>
<dbReference type="EMBL" id="PNIK01000004">
    <property type="protein sequence ID" value="PMP69160.1"/>
    <property type="molecule type" value="Genomic_DNA"/>
</dbReference>
<protein>
    <submittedName>
        <fullName evidence="3">RNA ligase</fullName>
    </submittedName>
</protein>
<evidence type="ECO:0000313" key="3">
    <source>
        <dbReference type="EMBL" id="PMP69160.1"/>
    </source>
</evidence>
<dbReference type="AlphaFoldDB" id="A0A2N7PQJ7"/>
<dbReference type="Gene3D" id="3.30.470.30">
    <property type="entry name" value="DNA ligase/mRNA capping enzyme"/>
    <property type="match status" value="1"/>
</dbReference>
<feature type="domain" description="RNA ligase" evidence="1">
    <location>
        <begin position="99"/>
        <end position="256"/>
    </location>
</feature>
<evidence type="ECO:0000259" key="2">
    <source>
        <dbReference type="Pfam" id="PF18330"/>
    </source>
</evidence>
<dbReference type="NCBIfam" id="TIGR01209">
    <property type="entry name" value="RNA ligase"/>
    <property type="match status" value="1"/>
</dbReference>